<dbReference type="EMBL" id="UINC01017709">
    <property type="protein sequence ID" value="SVA73746.1"/>
    <property type="molecule type" value="Genomic_DNA"/>
</dbReference>
<dbReference type="AlphaFoldDB" id="A0A381Y9G6"/>
<protein>
    <recommendedName>
        <fullName evidence="3">Alginate export domain-containing protein</fullName>
    </recommendedName>
</protein>
<organism evidence="2">
    <name type="scientific">marine metagenome</name>
    <dbReference type="NCBI Taxonomy" id="408172"/>
    <lineage>
        <taxon>unclassified sequences</taxon>
        <taxon>metagenomes</taxon>
        <taxon>ecological metagenomes</taxon>
    </lineage>
</organism>
<sequence>MTRRIKETFVEATMLKILAVAVVTIAAASYAGHDAIVFGSFLNEQNAVVKRQQVIQSLELDATIEPVQIDRQTWYRVLAYHVSARDLLVKVRLEGFSDSWLLLESSRNTATAVNATRDRERSPPDSPVPSTGLAKLKRLNAAEASPLPKGRERIRRDDLEMYGDISYENRFFGKTGPSDQDKFHASVTFSPELYVRLRDQKSSFTFKPKFRGDSVDSRRNLVDIQDLSWVDVKDSIETRVGIRKDFWGVTETFHRVDIINQTDLVESFDGEDKLGQPMINLSFEGNWGTIDAYALLGFRERTFPGKNGRLRGPIPIDLNSAEYESGAKNWRMDFAIRWNQDFENTQLALSHFSGTSREPEFLSVVREGSPSLTPYYSVIEQTGIELLYIIGGMAVKLEAISRSGQGERFSAATAGFEYTQVGIFDTRLDLGWLMEINHDDRQRSSPIAVGTRLTFNDLYDSQILSGVLWNEDSGETNVFVEASRRIGGCCKLSLESLYFNGGLTTNGDNQMSEYIRDDDFVRLEFIYFLGS</sequence>
<feature type="region of interest" description="Disordered" evidence="1">
    <location>
        <begin position="112"/>
        <end position="134"/>
    </location>
</feature>
<gene>
    <name evidence="2" type="ORF">METZ01_LOCUS126600</name>
</gene>
<name>A0A381Y9G6_9ZZZZ</name>
<reference evidence="2" key="1">
    <citation type="submission" date="2018-05" db="EMBL/GenBank/DDBJ databases">
        <authorList>
            <person name="Lanie J.A."/>
            <person name="Ng W.-L."/>
            <person name="Kazmierczak K.M."/>
            <person name="Andrzejewski T.M."/>
            <person name="Davidsen T.M."/>
            <person name="Wayne K.J."/>
            <person name="Tettelin H."/>
            <person name="Glass J.I."/>
            <person name="Rusch D."/>
            <person name="Podicherti R."/>
            <person name="Tsui H.-C.T."/>
            <person name="Winkler M.E."/>
        </authorList>
    </citation>
    <scope>NUCLEOTIDE SEQUENCE</scope>
</reference>
<proteinExistence type="predicted"/>
<evidence type="ECO:0000256" key="1">
    <source>
        <dbReference type="SAM" id="MobiDB-lite"/>
    </source>
</evidence>
<evidence type="ECO:0008006" key="3">
    <source>
        <dbReference type="Google" id="ProtNLM"/>
    </source>
</evidence>
<accession>A0A381Y9G6</accession>
<evidence type="ECO:0000313" key="2">
    <source>
        <dbReference type="EMBL" id="SVA73746.1"/>
    </source>
</evidence>